<name>A0AAD6DLR8_9EURO</name>
<organism evidence="2 3">
    <name type="scientific">Penicillium hordei</name>
    <dbReference type="NCBI Taxonomy" id="40994"/>
    <lineage>
        <taxon>Eukaryota</taxon>
        <taxon>Fungi</taxon>
        <taxon>Dikarya</taxon>
        <taxon>Ascomycota</taxon>
        <taxon>Pezizomycotina</taxon>
        <taxon>Eurotiomycetes</taxon>
        <taxon>Eurotiomycetidae</taxon>
        <taxon>Eurotiales</taxon>
        <taxon>Aspergillaceae</taxon>
        <taxon>Penicillium</taxon>
    </lineage>
</organism>
<feature type="region of interest" description="Disordered" evidence="1">
    <location>
        <begin position="1"/>
        <end position="21"/>
    </location>
</feature>
<gene>
    <name evidence="2" type="ORF">N7537_011433</name>
</gene>
<feature type="compositionally biased region" description="Polar residues" evidence="1">
    <location>
        <begin position="1"/>
        <end position="15"/>
    </location>
</feature>
<proteinExistence type="predicted"/>
<dbReference type="GeneID" id="81592729"/>
<dbReference type="RefSeq" id="XP_056747774.1">
    <property type="nucleotide sequence ID" value="XM_056902487.1"/>
</dbReference>
<evidence type="ECO:0000313" key="2">
    <source>
        <dbReference type="EMBL" id="KAJ5588755.1"/>
    </source>
</evidence>
<accession>A0AAD6DLR8</accession>
<reference evidence="2" key="2">
    <citation type="submission" date="2023-01" db="EMBL/GenBank/DDBJ databases">
        <authorList>
            <person name="Petersen C."/>
        </authorList>
    </citation>
    <scope>NUCLEOTIDE SEQUENCE</scope>
    <source>
        <strain evidence="2">IBT 12815</strain>
    </source>
</reference>
<protein>
    <submittedName>
        <fullName evidence="2">Uncharacterized protein</fullName>
    </submittedName>
</protein>
<evidence type="ECO:0000256" key="1">
    <source>
        <dbReference type="SAM" id="MobiDB-lite"/>
    </source>
</evidence>
<evidence type="ECO:0000313" key="3">
    <source>
        <dbReference type="Proteomes" id="UP001213799"/>
    </source>
</evidence>
<keyword evidence="3" id="KW-1185">Reference proteome</keyword>
<sequence length="117" mass="13223">MCNPQIPSHTWQQIQGFDDTPPQVVLAHHTSTQTQPVGPPHMPQLRIDSPMESRVASVLNENQMYMYPSIQQKARIVPTPQGAQAVPSQPNVNFEEPLSTELDLSVEPWSMHESLKW</sequence>
<dbReference type="AlphaFoldDB" id="A0AAD6DLR8"/>
<comment type="caution">
    <text evidence="2">The sequence shown here is derived from an EMBL/GenBank/DDBJ whole genome shotgun (WGS) entry which is preliminary data.</text>
</comment>
<reference evidence="2" key="1">
    <citation type="journal article" date="2023" name="IMA Fungus">
        <title>Comparative genomic study of the Penicillium genus elucidates a diverse pangenome and 15 lateral gene transfer events.</title>
        <authorList>
            <person name="Petersen C."/>
            <person name="Sorensen T."/>
            <person name="Nielsen M.R."/>
            <person name="Sondergaard T.E."/>
            <person name="Sorensen J.L."/>
            <person name="Fitzpatrick D.A."/>
            <person name="Frisvad J.C."/>
            <person name="Nielsen K.L."/>
        </authorList>
    </citation>
    <scope>NUCLEOTIDE SEQUENCE</scope>
    <source>
        <strain evidence="2">IBT 12815</strain>
    </source>
</reference>
<dbReference type="EMBL" id="JAQJAE010000006">
    <property type="protein sequence ID" value="KAJ5588755.1"/>
    <property type="molecule type" value="Genomic_DNA"/>
</dbReference>
<dbReference type="Proteomes" id="UP001213799">
    <property type="component" value="Unassembled WGS sequence"/>
</dbReference>